<evidence type="ECO:0000313" key="3">
    <source>
        <dbReference type="Proteomes" id="UP001205919"/>
    </source>
</evidence>
<feature type="non-terminal residue" evidence="2">
    <location>
        <position position="71"/>
    </location>
</feature>
<feature type="transmembrane region" description="Helical" evidence="1">
    <location>
        <begin position="41"/>
        <end position="58"/>
    </location>
</feature>
<protein>
    <recommendedName>
        <fullName evidence="4">ABC transporter permease</fullName>
    </recommendedName>
</protein>
<keyword evidence="3" id="KW-1185">Reference proteome</keyword>
<organism evidence="2 3">
    <name type="scientific">Cloacibacillus evryensis</name>
    <dbReference type="NCBI Taxonomy" id="508460"/>
    <lineage>
        <taxon>Bacteria</taxon>
        <taxon>Thermotogati</taxon>
        <taxon>Synergistota</taxon>
        <taxon>Synergistia</taxon>
        <taxon>Synergistales</taxon>
        <taxon>Synergistaceae</taxon>
        <taxon>Cloacibacillus</taxon>
    </lineage>
</organism>
<dbReference type="AlphaFoldDB" id="A0AAW5KDG1"/>
<keyword evidence="1" id="KW-1133">Transmembrane helix</keyword>
<gene>
    <name evidence="2" type="ORF">NE630_15585</name>
</gene>
<comment type="caution">
    <text evidence="2">The sequence shown here is derived from an EMBL/GenBank/DDBJ whole genome shotgun (WGS) entry which is preliminary data.</text>
</comment>
<dbReference type="Proteomes" id="UP001205919">
    <property type="component" value="Unassembled WGS sequence"/>
</dbReference>
<keyword evidence="1" id="KW-0472">Membrane</keyword>
<name>A0AAW5KDG1_9BACT</name>
<feature type="non-terminal residue" evidence="2">
    <location>
        <position position="1"/>
    </location>
</feature>
<reference evidence="2 3" key="1">
    <citation type="submission" date="2022-06" db="EMBL/GenBank/DDBJ databases">
        <title>Isolation of gut microbiota from human fecal samples.</title>
        <authorList>
            <person name="Pamer E.G."/>
            <person name="Barat B."/>
            <person name="Waligurski E."/>
            <person name="Medina S."/>
            <person name="Paddock L."/>
            <person name="Mostad J."/>
        </authorList>
    </citation>
    <scope>NUCLEOTIDE SEQUENCE [LARGE SCALE GENOMIC DNA]</scope>
    <source>
        <strain evidence="2 3">DFI.9.90</strain>
    </source>
</reference>
<proteinExistence type="predicted"/>
<accession>A0AAW5KDG1</accession>
<evidence type="ECO:0000256" key="1">
    <source>
        <dbReference type="SAM" id="Phobius"/>
    </source>
</evidence>
<evidence type="ECO:0008006" key="4">
    <source>
        <dbReference type="Google" id="ProtNLM"/>
    </source>
</evidence>
<dbReference type="RefSeq" id="WP_256182547.1">
    <property type="nucleotide sequence ID" value="NZ_JANFYT010000216.1"/>
</dbReference>
<keyword evidence="1" id="KW-0812">Transmembrane</keyword>
<evidence type="ECO:0000313" key="2">
    <source>
        <dbReference type="EMBL" id="MCQ4815848.1"/>
    </source>
</evidence>
<sequence>PIEVAPDFFQKVYPLLPFTHSMNAMRECIAGFYSTVYWKELGTLALFLIPALLLGLLLRKPVIRLNDAFTE</sequence>
<dbReference type="EMBL" id="JANFYT010000216">
    <property type="protein sequence ID" value="MCQ4815848.1"/>
    <property type="molecule type" value="Genomic_DNA"/>
</dbReference>